<gene>
    <name evidence="1" type="ORF">B296_00045897</name>
</gene>
<evidence type="ECO:0000313" key="1">
    <source>
        <dbReference type="EMBL" id="RRT59360.1"/>
    </source>
</evidence>
<comment type="caution">
    <text evidence="1">The sequence shown here is derived from an EMBL/GenBank/DDBJ whole genome shotgun (WGS) entry which is preliminary data.</text>
</comment>
<sequence>MAHPLQGGTAKIDHRRLISAVSSRLREKSTVGMRVIVALARKRFFSRVRRRNVSPCREKDQGD</sequence>
<accession>A0A426Z5U7</accession>
<dbReference type="EMBL" id="AMZH03008246">
    <property type="protein sequence ID" value="RRT59360.1"/>
    <property type="molecule type" value="Genomic_DNA"/>
</dbReference>
<feature type="non-terminal residue" evidence="1">
    <location>
        <position position="63"/>
    </location>
</feature>
<reference evidence="1 2" key="1">
    <citation type="journal article" date="2014" name="Agronomy (Basel)">
        <title>A Draft Genome Sequence for Ensete ventricosum, the Drought-Tolerant Tree Against Hunger.</title>
        <authorList>
            <person name="Harrison J."/>
            <person name="Moore K.A."/>
            <person name="Paszkiewicz K."/>
            <person name="Jones T."/>
            <person name="Grant M."/>
            <person name="Ambacheew D."/>
            <person name="Muzemil S."/>
            <person name="Studholme D.J."/>
        </authorList>
    </citation>
    <scope>NUCLEOTIDE SEQUENCE [LARGE SCALE GENOMIC DNA]</scope>
</reference>
<name>A0A426Z5U7_ENSVE</name>
<organism evidence="1 2">
    <name type="scientific">Ensete ventricosum</name>
    <name type="common">Abyssinian banana</name>
    <name type="synonym">Musa ensete</name>
    <dbReference type="NCBI Taxonomy" id="4639"/>
    <lineage>
        <taxon>Eukaryota</taxon>
        <taxon>Viridiplantae</taxon>
        <taxon>Streptophyta</taxon>
        <taxon>Embryophyta</taxon>
        <taxon>Tracheophyta</taxon>
        <taxon>Spermatophyta</taxon>
        <taxon>Magnoliopsida</taxon>
        <taxon>Liliopsida</taxon>
        <taxon>Zingiberales</taxon>
        <taxon>Musaceae</taxon>
        <taxon>Ensete</taxon>
    </lineage>
</organism>
<protein>
    <submittedName>
        <fullName evidence="1">Uncharacterized protein</fullName>
    </submittedName>
</protein>
<evidence type="ECO:0000313" key="2">
    <source>
        <dbReference type="Proteomes" id="UP000287651"/>
    </source>
</evidence>
<dbReference type="AlphaFoldDB" id="A0A426Z5U7"/>
<dbReference type="Proteomes" id="UP000287651">
    <property type="component" value="Unassembled WGS sequence"/>
</dbReference>
<proteinExistence type="predicted"/>